<keyword evidence="1 6" id="KW-0540">Nuclease</keyword>
<evidence type="ECO:0000313" key="7">
    <source>
        <dbReference type="EMBL" id="MFD1190800.1"/>
    </source>
</evidence>
<dbReference type="EMBL" id="JBHTLQ010000017">
    <property type="protein sequence ID" value="MFD1190800.1"/>
    <property type="molecule type" value="Genomic_DNA"/>
</dbReference>
<dbReference type="EC" id="3.1.-.-" evidence="6"/>
<dbReference type="RefSeq" id="WP_377353406.1">
    <property type="nucleotide sequence ID" value="NZ_JBHTLQ010000017.1"/>
</dbReference>
<evidence type="ECO:0000313" key="8">
    <source>
        <dbReference type="Proteomes" id="UP001597216"/>
    </source>
</evidence>
<keyword evidence="3 6" id="KW-0227">DNA damage</keyword>
<dbReference type="InterPro" id="IPR004603">
    <property type="entry name" value="DNA_mismatch_endonuc_vsr"/>
</dbReference>
<evidence type="ECO:0000256" key="3">
    <source>
        <dbReference type="ARBA" id="ARBA00022763"/>
    </source>
</evidence>
<dbReference type="NCBIfam" id="TIGR00632">
    <property type="entry name" value="vsr"/>
    <property type="match status" value="1"/>
</dbReference>
<proteinExistence type="inferred from homology"/>
<dbReference type="GO" id="GO:0004519">
    <property type="term" value="F:endonuclease activity"/>
    <property type="evidence" value="ECO:0007669"/>
    <property type="project" value="UniProtKB-KW"/>
</dbReference>
<dbReference type="Gene3D" id="3.40.960.10">
    <property type="entry name" value="VSR Endonuclease"/>
    <property type="match status" value="1"/>
</dbReference>
<evidence type="ECO:0000256" key="4">
    <source>
        <dbReference type="ARBA" id="ARBA00022801"/>
    </source>
</evidence>
<accession>A0ABW3T1K3</accession>
<gene>
    <name evidence="7" type="ORF">ACFQ27_09430</name>
</gene>
<dbReference type="PIRSF" id="PIRSF018267">
    <property type="entry name" value="VSR_endonuc"/>
    <property type="match status" value="1"/>
</dbReference>
<evidence type="ECO:0000256" key="6">
    <source>
        <dbReference type="PIRNR" id="PIRNR018267"/>
    </source>
</evidence>
<evidence type="ECO:0000256" key="5">
    <source>
        <dbReference type="ARBA" id="ARBA00023204"/>
    </source>
</evidence>
<keyword evidence="5 6" id="KW-0234">DNA repair</keyword>
<comment type="caution">
    <text evidence="7">The sequence shown here is derived from an EMBL/GenBank/DDBJ whole genome shotgun (WGS) entry which is preliminary data.</text>
</comment>
<keyword evidence="4 6" id="KW-0378">Hydrolase</keyword>
<reference evidence="8" key="1">
    <citation type="journal article" date="2019" name="Int. J. Syst. Evol. Microbiol.">
        <title>The Global Catalogue of Microorganisms (GCM) 10K type strain sequencing project: providing services to taxonomists for standard genome sequencing and annotation.</title>
        <authorList>
            <consortium name="The Broad Institute Genomics Platform"/>
            <consortium name="The Broad Institute Genome Sequencing Center for Infectious Disease"/>
            <person name="Wu L."/>
            <person name="Ma J."/>
        </authorList>
    </citation>
    <scope>NUCLEOTIDE SEQUENCE [LARGE SCALE GENOMIC DNA]</scope>
    <source>
        <strain evidence="8">CCUG 55074</strain>
    </source>
</reference>
<comment type="similarity">
    <text evidence="6">Belongs to the vsr family.</text>
</comment>
<protein>
    <recommendedName>
        <fullName evidence="6">Very short patch repair endonuclease</fullName>
        <ecNumber evidence="6">3.1.-.-</ecNumber>
    </recommendedName>
</protein>
<dbReference type="SUPFAM" id="SSF52980">
    <property type="entry name" value="Restriction endonuclease-like"/>
    <property type="match status" value="1"/>
</dbReference>
<dbReference type="Pfam" id="PF03852">
    <property type="entry name" value="Vsr"/>
    <property type="match status" value="1"/>
</dbReference>
<sequence>MDRLTPEHRSANMSRIRGKDTKPEWAVRRLLHRLGYRFRLHWKAAPGRPDVAFPGRRRIIFVHGCYWHQHPGCRLATMPSTRREFWEAKFESNRARDLRVLARAEAEGWRALVVWECETREPATLAIRLVDFLGPAGMDREMGSADSPKPAPDSDRR</sequence>
<comment type="function">
    <text evidence="6">May nick specific sequences that contain T:G mispairs resulting from m5C-deamination.</text>
</comment>
<evidence type="ECO:0000256" key="2">
    <source>
        <dbReference type="ARBA" id="ARBA00022759"/>
    </source>
</evidence>
<organism evidence="7 8">
    <name type="scientific">Phenylobacterium conjunctum</name>
    <dbReference type="NCBI Taxonomy" id="1298959"/>
    <lineage>
        <taxon>Bacteria</taxon>
        <taxon>Pseudomonadati</taxon>
        <taxon>Pseudomonadota</taxon>
        <taxon>Alphaproteobacteria</taxon>
        <taxon>Caulobacterales</taxon>
        <taxon>Caulobacteraceae</taxon>
        <taxon>Phenylobacterium</taxon>
    </lineage>
</organism>
<dbReference type="InterPro" id="IPR011335">
    <property type="entry name" value="Restrct_endonuc-II-like"/>
</dbReference>
<dbReference type="CDD" id="cd00221">
    <property type="entry name" value="Vsr"/>
    <property type="match status" value="1"/>
</dbReference>
<dbReference type="Proteomes" id="UP001597216">
    <property type="component" value="Unassembled WGS sequence"/>
</dbReference>
<evidence type="ECO:0000256" key="1">
    <source>
        <dbReference type="ARBA" id="ARBA00022722"/>
    </source>
</evidence>
<keyword evidence="8" id="KW-1185">Reference proteome</keyword>
<keyword evidence="2 6" id="KW-0255">Endonuclease</keyword>
<name>A0ABW3T1K3_9CAUL</name>